<dbReference type="RefSeq" id="XP_012870576.1">
    <property type="nucleotide sequence ID" value="XM_013015122.1"/>
</dbReference>
<dbReference type="InParanoid" id="A0A1S3F1S6"/>
<dbReference type="GO" id="GO:0005829">
    <property type="term" value="C:cytosol"/>
    <property type="evidence" value="ECO:0007669"/>
    <property type="project" value="Ensembl"/>
</dbReference>
<dbReference type="PROSITE" id="PS00303">
    <property type="entry name" value="S100_CABP"/>
    <property type="match status" value="1"/>
</dbReference>
<dbReference type="GO" id="GO:0050729">
    <property type="term" value="P:positive regulation of inflammatory response"/>
    <property type="evidence" value="ECO:0007669"/>
    <property type="project" value="Ensembl"/>
</dbReference>
<dbReference type="Gene3D" id="1.10.238.10">
    <property type="entry name" value="EF-hand"/>
    <property type="match status" value="1"/>
</dbReference>
<evidence type="ECO:0000259" key="2">
    <source>
        <dbReference type="PROSITE" id="PS50222"/>
    </source>
</evidence>
<dbReference type="OMA" id="NYHAIYR"/>
<organism evidence="3 4">
    <name type="scientific">Dipodomys ordii</name>
    <name type="common">Ord's kangaroo rat</name>
    <dbReference type="NCBI Taxonomy" id="10020"/>
    <lineage>
        <taxon>Eukaryota</taxon>
        <taxon>Metazoa</taxon>
        <taxon>Chordata</taxon>
        <taxon>Craniata</taxon>
        <taxon>Vertebrata</taxon>
        <taxon>Euteleostomi</taxon>
        <taxon>Mammalia</taxon>
        <taxon>Eutheria</taxon>
        <taxon>Euarchontoglires</taxon>
        <taxon>Glires</taxon>
        <taxon>Rodentia</taxon>
        <taxon>Castorimorpha</taxon>
        <taxon>Heteromyidae</taxon>
        <taxon>Dipodomyinae</taxon>
        <taxon>Dipodomys</taxon>
    </lineage>
</organism>
<evidence type="ECO:0000313" key="4">
    <source>
        <dbReference type="RefSeq" id="XP_012870576.1"/>
    </source>
</evidence>
<dbReference type="PANTHER" id="PTHR11639:SF5">
    <property type="entry name" value="PROTEIN S100-A8"/>
    <property type="match status" value="1"/>
</dbReference>
<dbReference type="GO" id="GO:1990661">
    <property type="term" value="C:S100A8 complex"/>
    <property type="evidence" value="ECO:0007669"/>
    <property type="project" value="Ensembl"/>
</dbReference>
<proteinExistence type="inferred from homology"/>
<evidence type="ECO:0000256" key="1">
    <source>
        <dbReference type="ARBA" id="ARBA00007323"/>
    </source>
</evidence>
<dbReference type="AlphaFoldDB" id="A0A1S3F1S6"/>
<dbReference type="InterPro" id="IPR001751">
    <property type="entry name" value="S100/CaBP7/8-like_CS"/>
</dbReference>
<accession>A0A1S3F1S6</accession>
<dbReference type="InterPro" id="IPR011992">
    <property type="entry name" value="EF-hand-dom_pair"/>
</dbReference>
<evidence type="ECO:0000313" key="3">
    <source>
        <dbReference type="Proteomes" id="UP000081671"/>
    </source>
</evidence>
<dbReference type="GO" id="GO:2001244">
    <property type="term" value="P:positive regulation of intrinsic apoptotic signaling pathway"/>
    <property type="evidence" value="ECO:0007669"/>
    <property type="project" value="Ensembl"/>
</dbReference>
<dbReference type="SMART" id="SM01394">
    <property type="entry name" value="S_100"/>
    <property type="match status" value="1"/>
</dbReference>
<keyword evidence="3" id="KW-1185">Reference proteome</keyword>
<dbReference type="KEGG" id="dord:105984815"/>
<dbReference type="PROSITE" id="PS50222">
    <property type="entry name" value="EF_HAND_2"/>
    <property type="match status" value="1"/>
</dbReference>
<dbReference type="InterPro" id="IPR013787">
    <property type="entry name" value="S100_Ca-bd_sub"/>
</dbReference>
<dbReference type="GO" id="GO:0043542">
    <property type="term" value="P:endothelial cell migration"/>
    <property type="evidence" value="ECO:0007669"/>
    <property type="project" value="TreeGrafter"/>
</dbReference>
<name>A0A1S3F1S6_DIPOR</name>
<gene>
    <name evidence="4" type="primary">S100a8</name>
</gene>
<dbReference type="GO" id="GO:0070488">
    <property type="term" value="P:neutrophil aggregation"/>
    <property type="evidence" value="ECO:0007669"/>
    <property type="project" value="Ensembl"/>
</dbReference>
<dbReference type="SUPFAM" id="SSF47473">
    <property type="entry name" value="EF-hand"/>
    <property type="match status" value="1"/>
</dbReference>
<dbReference type="GO" id="GO:0048306">
    <property type="term" value="F:calcium-dependent protein binding"/>
    <property type="evidence" value="ECO:0007669"/>
    <property type="project" value="TreeGrafter"/>
</dbReference>
<dbReference type="Proteomes" id="UP000081671">
    <property type="component" value="Unplaced"/>
</dbReference>
<dbReference type="GO" id="GO:0002793">
    <property type="term" value="P:positive regulation of peptide secretion"/>
    <property type="evidence" value="ECO:0007669"/>
    <property type="project" value="Ensembl"/>
</dbReference>
<dbReference type="Pfam" id="PF01023">
    <property type="entry name" value="S_100"/>
    <property type="match status" value="1"/>
</dbReference>
<comment type="similarity">
    <text evidence="1">Belongs to the S-100 family.</text>
</comment>
<dbReference type="GO" id="GO:0070062">
    <property type="term" value="C:extracellular exosome"/>
    <property type="evidence" value="ECO:0007669"/>
    <property type="project" value="TreeGrafter"/>
</dbReference>
<protein>
    <submittedName>
        <fullName evidence="4">Protein S100-A8</fullName>
    </submittedName>
</protein>
<sequence>MPSDLECALDGVIDVYHRYSLTQGNYHSLYKDDLKKLLAAEVPNLLKNKDADTWFKVLDVNLDGAINFQEFLIFVIKMGVLAHEESHKN</sequence>
<dbReference type="GO" id="GO:0032496">
    <property type="term" value="P:response to lipopolysaccharide"/>
    <property type="evidence" value="ECO:0007669"/>
    <property type="project" value="TreeGrafter"/>
</dbReference>
<dbReference type="CTD" id="6279"/>
<dbReference type="GO" id="GO:0030593">
    <property type="term" value="P:neutrophil chemotaxis"/>
    <property type="evidence" value="ECO:0007669"/>
    <property type="project" value="Ensembl"/>
</dbReference>
<dbReference type="GO" id="GO:0005509">
    <property type="term" value="F:calcium ion binding"/>
    <property type="evidence" value="ECO:0007669"/>
    <property type="project" value="InterPro"/>
</dbReference>
<dbReference type="GeneID" id="105984815"/>
<feature type="domain" description="EF-hand" evidence="2">
    <location>
        <begin position="46"/>
        <end position="81"/>
    </location>
</feature>
<dbReference type="PANTHER" id="PTHR11639">
    <property type="entry name" value="S100 CALCIUM-BINDING PROTEIN"/>
    <property type="match status" value="1"/>
</dbReference>
<dbReference type="GO" id="GO:1990660">
    <property type="term" value="C:calprotectin complex"/>
    <property type="evidence" value="ECO:0007669"/>
    <property type="project" value="Ensembl"/>
</dbReference>
<dbReference type="GO" id="GO:0002523">
    <property type="term" value="P:leukocyte migration involved in inflammatory response"/>
    <property type="evidence" value="ECO:0007669"/>
    <property type="project" value="Ensembl"/>
</dbReference>
<dbReference type="OrthoDB" id="26525at2759"/>
<dbReference type="GO" id="GO:0045111">
    <property type="term" value="C:intermediate filament cytoskeleton"/>
    <property type="evidence" value="ECO:0007669"/>
    <property type="project" value="Ensembl"/>
</dbReference>
<dbReference type="InterPro" id="IPR002048">
    <property type="entry name" value="EF_hand_dom"/>
</dbReference>
<dbReference type="GO" id="GO:0006914">
    <property type="term" value="P:autophagy"/>
    <property type="evidence" value="ECO:0007669"/>
    <property type="project" value="Ensembl"/>
</dbReference>
<dbReference type="GO" id="GO:0014002">
    <property type="term" value="P:astrocyte development"/>
    <property type="evidence" value="ECO:0007669"/>
    <property type="project" value="Ensembl"/>
</dbReference>
<dbReference type="STRING" id="10020.ENSDORP00000008444"/>
<dbReference type="FunCoup" id="A0A1S3F1S6">
    <property type="interactions" value="78"/>
</dbReference>
<dbReference type="GO" id="GO:0002790">
    <property type="term" value="P:peptide secretion"/>
    <property type="evidence" value="ECO:0007669"/>
    <property type="project" value="Ensembl"/>
</dbReference>
<reference evidence="4" key="1">
    <citation type="submission" date="2025-08" db="UniProtKB">
        <authorList>
            <consortium name="RefSeq"/>
        </authorList>
    </citation>
    <scope>IDENTIFICATION</scope>
    <source>
        <tissue evidence="4">Kidney</tissue>
    </source>
</reference>